<dbReference type="Proteomes" id="UP001623232">
    <property type="component" value="Chromosome"/>
</dbReference>
<evidence type="ECO:0000313" key="8">
    <source>
        <dbReference type="EMBL" id="WZK89342.1"/>
    </source>
</evidence>
<sequence length="314" mass="32921">MTQILAITFPIYGAIALGYLVVAKGWFAAAEMRTLGKYVLNIALPALLFNAVASRRIADVFQPDYMLAYGLGGLATIATAWILFTLRGTDPQRRALGVMGSTCPNNAFIGFPIMLLAFPAQAEIILALNLLVENILLVPLCLLLMEGASGNRQESLLRHIGAILFNVLKMPMVIGLLLGLAVSLVNVPLPAPFTRLTGMLAASASALSLVVIGGSLVGLPLHGNRGLAAQITMTKLLIHPGLVAGAALTLSALGWIALTPDFHSAAILSAAMPMFGIYTVLAQKQGLEGAASIAMLGATTTAFVTLNLFLLFLT</sequence>
<reference evidence="8 9" key="1">
    <citation type="submission" date="2023-04" db="EMBL/GenBank/DDBJ databases">
        <title>Complete genome sequence of Alisedimentitalea scapharcae.</title>
        <authorList>
            <person name="Rong J.-C."/>
            <person name="Yi M.-L."/>
            <person name="Zhao Q."/>
        </authorList>
    </citation>
    <scope>NUCLEOTIDE SEQUENCE [LARGE SCALE GENOMIC DNA]</scope>
    <source>
        <strain evidence="8 9">KCTC 42119</strain>
    </source>
</reference>
<feature type="transmembrane region" description="Helical" evidence="7">
    <location>
        <begin position="65"/>
        <end position="84"/>
    </location>
</feature>
<protein>
    <submittedName>
        <fullName evidence="8">AEC family transporter</fullName>
    </submittedName>
</protein>
<keyword evidence="5 7" id="KW-1133">Transmembrane helix</keyword>
<dbReference type="Pfam" id="PF03547">
    <property type="entry name" value="Mem_trans"/>
    <property type="match status" value="1"/>
</dbReference>
<accession>A0ABZ2XVK4</accession>
<feature type="transmembrane region" description="Helical" evidence="7">
    <location>
        <begin position="293"/>
        <end position="313"/>
    </location>
</feature>
<evidence type="ECO:0000256" key="3">
    <source>
        <dbReference type="ARBA" id="ARBA00022475"/>
    </source>
</evidence>
<evidence type="ECO:0000256" key="7">
    <source>
        <dbReference type="SAM" id="Phobius"/>
    </source>
</evidence>
<feature type="transmembrane region" description="Helical" evidence="7">
    <location>
        <begin position="262"/>
        <end position="281"/>
    </location>
</feature>
<keyword evidence="6 7" id="KW-0472">Membrane</keyword>
<proteinExistence type="predicted"/>
<dbReference type="InterPro" id="IPR004776">
    <property type="entry name" value="Mem_transp_PIN-like"/>
</dbReference>
<evidence type="ECO:0000256" key="4">
    <source>
        <dbReference type="ARBA" id="ARBA00022692"/>
    </source>
</evidence>
<dbReference type="PANTHER" id="PTHR36838">
    <property type="entry name" value="AUXIN EFFLUX CARRIER FAMILY PROTEIN"/>
    <property type="match status" value="1"/>
</dbReference>
<evidence type="ECO:0000256" key="6">
    <source>
        <dbReference type="ARBA" id="ARBA00023136"/>
    </source>
</evidence>
<comment type="subcellular location">
    <subcellularLocation>
        <location evidence="1">Membrane</location>
        <topology evidence="1">Multi-pass membrane protein</topology>
    </subcellularLocation>
</comment>
<feature type="transmembrane region" description="Helical" evidence="7">
    <location>
        <begin position="200"/>
        <end position="224"/>
    </location>
</feature>
<evidence type="ECO:0000256" key="1">
    <source>
        <dbReference type="ARBA" id="ARBA00004141"/>
    </source>
</evidence>
<feature type="transmembrane region" description="Helical" evidence="7">
    <location>
        <begin position="6"/>
        <end position="23"/>
    </location>
</feature>
<name>A0ABZ2XVK4_9RHOB</name>
<keyword evidence="4 7" id="KW-0812">Transmembrane</keyword>
<gene>
    <name evidence="8" type="ORF">QEZ52_01955</name>
</gene>
<evidence type="ECO:0000256" key="5">
    <source>
        <dbReference type="ARBA" id="ARBA00022989"/>
    </source>
</evidence>
<feature type="transmembrane region" description="Helical" evidence="7">
    <location>
        <begin position="156"/>
        <end position="180"/>
    </location>
</feature>
<dbReference type="RefSeq" id="WP_406647527.1">
    <property type="nucleotide sequence ID" value="NZ_CP123584.1"/>
</dbReference>
<dbReference type="EMBL" id="CP123584">
    <property type="protein sequence ID" value="WZK89342.1"/>
    <property type="molecule type" value="Genomic_DNA"/>
</dbReference>
<feature type="transmembrane region" description="Helical" evidence="7">
    <location>
        <begin position="124"/>
        <end position="144"/>
    </location>
</feature>
<evidence type="ECO:0000313" key="9">
    <source>
        <dbReference type="Proteomes" id="UP001623232"/>
    </source>
</evidence>
<keyword evidence="3" id="KW-1003">Cell membrane</keyword>
<evidence type="ECO:0000256" key="2">
    <source>
        <dbReference type="ARBA" id="ARBA00022448"/>
    </source>
</evidence>
<keyword evidence="9" id="KW-1185">Reference proteome</keyword>
<feature type="transmembrane region" description="Helical" evidence="7">
    <location>
        <begin position="236"/>
        <end position="256"/>
    </location>
</feature>
<feature type="transmembrane region" description="Helical" evidence="7">
    <location>
        <begin position="96"/>
        <end position="118"/>
    </location>
</feature>
<organism evidence="8 9">
    <name type="scientific">Aliisedimentitalea scapharcae</name>
    <dbReference type="NCBI Taxonomy" id="1524259"/>
    <lineage>
        <taxon>Bacteria</taxon>
        <taxon>Pseudomonadati</taxon>
        <taxon>Pseudomonadota</taxon>
        <taxon>Alphaproteobacteria</taxon>
        <taxon>Rhodobacterales</taxon>
        <taxon>Roseobacteraceae</taxon>
        <taxon>Aliisedimentitalea</taxon>
    </lineage>
</organism>
<keyword evidence="2" id="KW-0813">Transport</keyword>
<dbReference type="PANTHER" id="PTHR36838:SF3">
    <property type="entry name" value="TRANSPORTER AUXIN EFFLUX CARRIER EC FAMILY"/>
    <property type="match status" value="1"/>
</dbReference>
<feature type="transmembrane region" description="Helical" evidence="7">
    <location>
        <begin position="35"/>
        <end position="53"/>
    </location>
</feature>